<feature type="transmembrane region" description="Helical" evidence="8">
    <location>
        <begin position="184"/>
        <end position="204"/>
    </location>
</feature>
<evidence type="ECO:0000313" key="9">
    <source>
        <dbReference type="EMBL" id="UYM06527.1"/>
    </source>
</evidence>
<dbReference type="EC" id="2.4.-.-" evidence="9"/>
<dbReference type="AlphaFoldDB" id="A0AA46TKG1"/>
<reference evidence="9" key="1">
    <citation type="submission" date="2022-01" db="EMBL/GenBank/DDBJ databases">
        <title>Nocardioidaceae gen. sp. A5X3R13.</title>
        <authorList>
            <person name="Lopez Marin M.A."/>
            <person name="Uhlik O."/>
        </authorList>
    </citation>
    <scope>NUCLEOTIDE SEQUENCE</scope>
    <source>
        <strain evidence="9">A5X3R13</strain>
    </source>
</reference>
<feature type="transmembrane region" description="Helical" evidence="8">
    <location>
        <begin position="274"/>
        <end position="294"/>
    </location>
</feature>
<organism evidence="9 10">
    <name type="scientific">Solicola gregarius</name>
    <dbReference type="NCBI Taxonomy" id="2908642"/>
    <lineage>
        <taxon>Bacteria</taxon>
        <taxon>Bacillati</taxon>
        <taxon>Actinomycetota</taxon>
        <taxon>Actinomycetes</taxon>
        <taxon>Propionibacteriales</taxon>
        <taxon>Nocardioidaceae</taxon>
        <taxon>Solicola</taxon>
    </lineage>
</organism>
<keyword evidence="3 9" id="KW-0328">Glycosyltransferase</keyword>
<feature type="transmembrane region" description="Helical" evidence="8">
    <location>
        <begin position="306"/>
        <end position="323"/>
    </location>
</feature>
<keyword evidence="10" id="KW-1185">Reference proteome</keyword>
<protein>
    <submittedName>
        <fullName evidence="9">Glycosyltransferase family 39 protein</fullName>
        <ecNumber evidence="9">2.4.-.-</ecNumber>
    </submittedName>
</protein>
<dbReference type="InterPro" id="IPR050297">
    <property type="entry name" value="LipidA_mod_glycosyltrf_83"/>
</dbReference>
<dbReference type="GO" id="GO:0009103">
    <property type="term" value="P:lipopolysaccharide biosynthetic process"/>
    <property type="evidence" value="ECO:0007669"/>
    <property type="project" value="UniProtKB-ARBA"/>
</dbReference>
<sequence>MSLSSGLAERSAGWLRTTATRFDPLVFVVGAVSLVVYALHDFDGKLSRDLGLYSYAGQQFADGVPPYEAVMNRAGPLAHMIPGIGAWGARIVGVEDLTGMRVLFLFITVASVCVTYLFARELFDSRLAGLSAAFAFLTFTGIIELATNGPREKTPMLLFMLCAMWAAHRHRWVTAGAMLSLATLTLQIAFPAGFVAVVGCVLAVRRGERLRALVRVALGGLGVLLLFVVYFAAAGALEEFVEGFVLINAEYTAADPFTDHAQRNWENLQSEYGASLWVGIVGIVSLLVVSASAVRRTYRDRHPNAITIAALGLATIVALIWTLREYDSWPDAMLVLPTAAIGIGALAKEVVDRAEQRWARAAALAWVMAAVVMATSVSVDTRHHELVDQRASVRAKLRPLPDDATIMSINAPQPLVLSGKTNPIQHQMFFTGLNEYVDETWPGGLEGLGEWVAEERPTLIAVGGSLVPDWLAETLERDYTKVGSAPGWVWYADRSIGHRLVKKVRHAGNRHHRR</sequence>
<keyword evidence="4 9" id="KW-0808">Transferase</keyword>
<dbReference type="PANTHER" id="PTHR33908">
    <property type="entry name" value="MANNOSYLTRANSFERASE YKCB-RELATED"/>
    <property type="match status" value="1"/>
</dbReference>
<keyword evidence="7 8" id="KW-0472">Membrane</keyword>
<evidence type="ECO:0000256" key="5">
    <source>
        <dbReference type="ARBA" id="ARBA00022692"/>
    </source>
</evidence>
<evidence type="ECO:0000256" key="4">
    <source>
        <dbReference type="ARBA" id="ARBA00022679"/>
    </source>
</evidence>
<keyword evidence="2" id="KW-1003">Cell membrane</keyword>
<gene>
    <name evidence="9" type="ORF">L0C25_05490</name>
</gene>
<dbReference type="GO" id="GO:0016763">
    <property type="term" value="F:pentosyltransferase activity"/>
    <property type="evidence" value="ECO:0007669"/>
    <property type="project" value="TreeGrafter"/>
</dbReference>
<dbReference type="EMBL" id="CP094970">
    <property type="protein sequence ID" value="UYM06527.1"/>
    <property type="molecule type" value="Genomic_DNA"/>
</dbReference>
<feature type="transmembrane region" description="Helical" evidence="8">
    <location>
        <begin position="329"/>
        <end position="347"/>
    </location>
</feature>
<feature type="transmembrane region" description="Helical" evidence="8">
    <location>
        <begin position="20"/>
        <end position="39"/>
    </location>
</feature>
<dbReference type="GO" id="GO:0005886">
    <property type="term" value="C:plasma membrane"/>
    <property type="evidence" value="ECO:0007669"/>
    <property type="project" value="UniProtKB-SubCell"/>
</dbReference>
<accession>A0AA46TKG1</accession>
<dbReference type="Proteomes" id="UP001164390">
    <property type="component" value="Chromosome"/>
</dbReference>
<proteinExistence type="predicted"/>
<dbReference type="RefSeq" id="WP_271635434.1">
    <property type="nucleotide sequence ID" value="NZ_CP094970.1"/>
</dbReference>
<feature type="transmembrane region" description="Helical" evidence="8">
    <location>
        <begin position="359"/>
        <end position="379"/>
    </location>
</feature>
<keyword evidence="5 8" id="KW-0812">Transmembrane</keyword>
<feature type="transmembrane region" description="Helical" evidence="8">
    <location>
        <begin position="102"/>
        <end position="119"/>
    </location>
</feature>
<evidence type="ECO:0000256" key="2">
    <source>
        <dbReference type="ARBA" id="ARBA00022475"/>
    </source>
</evidence>
<evidence type="ECO:0000256" key="1">
    <source>
        <dbReference type="ARBA" id="ARBA00004651"/>
    </source>
</evidence>
<name>A0AA46TKG1_9ACTN</name>
<dbReference type="KEGG" id="sgrg:L0C25_05490"/>
<keyword evidence="6 8" id="KW-1133">Transmembrane helix</keyword>
<feature type="transmembrane region" description="Helical" evidence="8">
    <location>
        <begin position="216"/>
        <end position="237"/>
    </location>
</feature>
<comment type="subcellular location">
    <subcellularLocation>
        <location evidence="1">Cell membrane</location>
        <topology evidence="1">Multi-pass membrane protein</topology>
    </subcellularLocation>
</comment>
<evidence type="ECO:0000256" key="7">
    <source>
        <dbReference type="ARBA" id="ARBA00023136"/>
    </source>
</evidence>
<evidence type="ECO:0000313" key="10">
    <source>
        <dbReference type="Proteomes" id="UP001164390"/>
    </source>
</evidence>
<evidence type="ECO:0000256" key="6">
    <source>
        <dbReference type="ARBA" id="ARBA00022989"/>
    </source>
</evidence>
<evidence type="ECO:0000256" key="8">
    <source>
        <dbReference type="SAM" id="Phobius"/>
    </source>
</evidence>
<dbReference type="PANTHER" id="PTHR33908:SF11">
    <property type="entry name" value="MEMBRANE PROTEIN"/>
    <property type="match status" value="1"/>
</dbReference>
<feature type="transmembrane region" description="Helical" evidence="8">
    <location>
        <begin position="125"/>
        <end position="143"/>
    </location>
</feature>
<evidence type="ECO:0000256" key="3">
    <source>
        <dbReference type="ARBA" id="ARBA00022676"/>
    </source>
</evidence>